<dbReference type="Pfam" id="PF00145">
    <property type="entry name" value="DNA_methylase"/>
    <property type="match status" value="1"/>
</dbReference>
<evidence type="ECO:0000256" key="7">
    <source>
        <dbReference type="RuleBase" id="RU000417"/>
    </source>
</evidence>
<dbReference type="SUPFAM" id="SSF53335">
    <property type="entry name" value="S-adenosyl-L-methionine-dependent methyltransferases"/>
    <property type="match status" value="1"/>
</dbReference>
<dbReference type="InterPro" id="IPR001525">
    <property type="entry name" value="C5_MeTfrase"/>
</dbReference>
<dbReference type="PANTHER" id="PTHR46098">
    <property type="entry name" value="TRNA (CYTOSINE(38)-C(5))-METHYLTRANSFERASE"/>
    <property type="match status" value="1"/>
</dbReference>
<protein>
    <recommendedName>
        <fullName evidence="7">Cytosine-specific methyltransferase</fullName>
        <ecNumber evidence="7">2.1.1.37</ecNumber>
    </recommendedName>
</protein>
<evidence type="ECO:0000256" key="2">
    <source>
        <dbReference type="ARBA" id="ARBA00022679"/>
    </source>
</evidence>
<dbReference type="PROSITE" id="PS51679">
    <property type="entry name" value="SAM_MT_C5"/>
    <property type="match status" value="1"/>
</dbReference>
<sequence length="327" mass="37032">MANENGKKFKFIDLFAGIGGIRIAFERAGGKCVFTSEWDEPCQVMYEANFGEKPFGDITKVVADEVPNHDILTGGFPCQAFSIIGNKLGFADTRGTLFFDVERILKAKQPKAFLLENVKQLTTHDGGGTFKVILEHLENLGYFVHYKVLNGLDFGVPQKRERIMIVGFKANYPFEFPKNGTETKTLSDILEPDDQIDKKHFLSDYFRQKLERKLKEQNKKITTRPVVLHENKGGNLGIHPFSCALRANGSYNYVTVNAVRRLTPREMLRLQGYPDTFKMVVPDTQIRKQAGNSVVIPKIEAVARAMIQAMNQKPRQKSVQVDLTNRK</sequence>
<evidence type="ECO:0000256" key="3">
    <source>
        <dbReference type="ARBA" id="ARBA00022691"/>
    </source>
</evidence>
<dbReference type="CDD" id="cd00315">
    <property type="entry name" value="Cyt_C5_DNA_methylase"/>
    <property type="match status" value="1"/>
</dbReference>
<dbReference type="NCBIfam" id="TIGR00675">
    <property type="entry name" value="dcm"/>
    <property type="match status" value="1"/>
</dbReference>
<dbReference type="Gene3D" id="3.40.50.150">
    <property type="entry name" value="Vaccinia Virus protein VP39"/>
    <property type="match status" value="1"/>
</dbReference>
<evidence type="ECO:0000256" key="6">
    <source>
        <dbReference type="RuleBase" id="RU000416"/>
    </source>
</evidence>
<comment type="caution">
    <text evidence="8">The sequence shown here is derived from an EMBL/GenBank/DDBJ whole genome shotgun (WGS) entry which is preliminary data.</text>
</comment>
<keyword evidence="2 5" id="KW-0808">Transferase</keyword>
<dbReference type="Gene3D" id="3.90.120.10">
    <property type="entry name" value="DNA Methylase, subunit A, domain 2"/>
    <property type="match status" value="1"/>
</dbReference>
<dbReference type="EMBL" id="MHLL01000003">
    <property type="protein sequence ID" value="OGZ10744.1"/>
    <property type="molecule type" value="Genomic_DNA"/>
</dbReference>
<evidence type="ECO:0000256" key="1">
    <source>
        <dbReference type="ARBA" id="ARBA00022603"/>
    </source>
</evidence>
<dbReference type="InterPro" id="IPR029063">
    <property type="entry name" value="SAM-dependent_MTases_sf"/>
</dbReference>
<dbReference type="GO" id="GO:0009307">
    <property type="term" value="P:DNA restriction-modification system"/>
    <property type="evidence" value="ECO:0007669"/>
    <property type="project" value="UniProtKB-KW"/>
</dbReference>
<dbReference type="Proteomes" id="UP000177996">
    <property type="component" value="Unassembled WGS sequence"/>
</dbReference>
<dbReference type="InterPro" id="IPR050750">
    <property type="entry name" value="C5-MTase"/>
</dbReference>
<keyword evidence="4" id="KW-0680">Restriction system</keyword>
<organism evidence="8 9">
    <name type="scientific">Candidatus Lloydbacteria bacterium RIFCSPHIGHO2_02_FULL_50_13</name>
    <dbReference type="NCBI Taxonomy" id="1798661"/>
    <lineage>
        <taxon>Bacteria</taxon>
        <taxon>Candidatus Lloydiibacteriota</taxon>
    </lineage>
</organism>
<comment type="similarity">
    <text evidence="5 6">Belongs to the class I-like SAM-binding methyltransferase superfamily. C5-methyltransferase family.</text>
</comment>
<feature type="active site" evidence="5">
    <location>
        <position position="78"/>
    </location>
</feature>
<accession>A0A1G2DAU5</accession>
<dbReference type="AlphaFoldDB" id="A0A1G2DAU5"/>
<keyword evidence="3 5" id="KW-0949">S-adenosyl-L-methionine</keyword>
<dbReference type="PROSITE" id="PS00094">
    <property type="entry name" value="C5_MTASE_1"/>
    <property type="match status" value="1"/>
</dbReference>
<dbReference type="InterPro" id="IPR018117">
    <property type="entry name" value="C5_DNA_meth_AS"/>
</dbReference>
<name>A0A1G2DAU5_9BACT</name>
<evidence type="ECO:0000256" key="5">
    <source>
        <dbReference type="PROSITE-ProRule" id="PRU01016"/>
    </source>
</evidence>
<dbReference type="EC" id="2.1.1.37" evidence="7"/>
<gene>
    <name evidence="8" type="ORF">A3D65_01660</name>
</gene>
<comment type="catalytic activity">
    <reaction evidence="7">
        <text>a 2'-deoxycytidine in DNA + S-adenosyl-L-methionine = a 5-methyl-2'-deoxycytidine in DNA + S-adenosyl-L-homocysteine + H(+)</text>
        <dbReference type="Rhea" id="RHEA:13681"/>
        <dbReference type="Rhea" id="RHEA-COMP:11369"/>
        <dbReference type="Rhea" id="RHEA-COMP:11370"/>
        <dbReference type="ChEBI" id="CHEBI:15378"/>
        <dbReference type="ChEBI" id="CHEBI:57856"/>
        <dbReference type="ChEBI" id="CHEBI:59789"/>
        <dbReference type="ChEBI" id="CHEBI:85452"/>
        <dbReference type="ChEBI" id="CHEBI:85454"/>
        <dbReference type="EC" id="2.1.1.37"/>
    </reaction>
</comment>
<keyword evidence="1 5" id="KW-0489">Methyltransferase</keyword>
<dbReference type="PANTHER" id="PTHR46098:SF1">
    <property type="entry name" value="TRNA (CYTOSINE(38)-C(5))-METHYLTRANSFERASE"/>
    <property type="match status" value="1"/>
</dbReference>
<dbReference type="PRINTS" id="PR00105">
    <property type="entry name" value="C5METTRFRASE"/>
</dbReference>
<evidence type="ECO:0000256" key="4">
    <source>
        <dbReference type="ARBA" id="ARBA00022747"/>
    </source>
</evidence>
<proteinExistence type="inferred from homology"/>
<evidence type="ECO:0000313" key="9">
    <source>
        <dbReference type="Proteomes" id="UP000177996"/>
    </source>
</evidence>
<evidence type="ECO:0000313" key="8">
    <source>
        <dbReference type="EMBL" id="OGZ10744.1"/>
    </source>
</evidence>
<dbReference type="STRING" id="1798661.A3D65_01660"/>
<dbReference type="GO" id="GO:0032259">
    <property type="term" value="P:methylation"/>
    <property type="evidence" value="ECO:0007669"/>
    <property type="project" value="UniProtKB-KW"/>
</dbReference>
<dbReference type="GO" id="GO:0003886">
    <property type="term" value="F:DNA (cytosine-5-)-methyltransferase activity"/>
    <property type="evidence" value="ECO:0007669"/>
    <property type="project" value="UniProtKB-EC"/>
</dbReference>
<reference evidence="8 9" key="1">
    <citation type="journal article" date="2016" name="Nat. Commun.">
        <title>Thousands of microbial genomes shed light on interconnected biogeochemical processes in an aquifer system.</title>
        <authorList>
            <person name="Anantharaman K."/>
            <person name="Brown C.T."/>
            <person name="Hug L.A."/>
            <person name="Sharon I."/>
            <person name="Castelle C.J."/>
            <person name="Probst A.J."/>
            <person name="Thomas B.C."/>
            <person name="Singh A."/>
            <person name="Wilkins M.J."/>
            <person name="Karaoz U."/>
            <person name="Brodie E.L."/>
            <person name="Williams K.H."/>
            <person name="Hubbard S.S."/>
            <person name="Banfield J.F."/>
        </authorList>
    </citation>
    <scope>NUCLEOTIDE SEQUENCE [LARGE SCALE GENOMIC DNA]</scope>
</reference>